<proteinExistence type="predicted"/>
<dbReference type="AlphaFoldDB" id="A0A2W0HG35"/>
<keyword evidence="1" id="KW-1133">Transmembrane helix</keyword>
<dbReference type="EMBL" id="PDOF01000002">
    <property type="protein sequence ID" value="PYZ96345.1"/>
    <property type="molecule type" value="Genomic_DNA"/>
</dbReference>
<keyword evidence="3" id="KW-1185">Reference proteome</keyword>
<organism evidence="2 3">
    <name type="scientific">Alteribacter lacisalsi</name>
    <dbReference type="NCBI Taxonomy" id="2045244"/>
    <lineage>
        <taxon>Bacteria</taxon>
        <taxon>Bacillati</taxon>
        <taxon>Bacillota</taxon>
        <taxon>Bacilli</taxon>
        <taxon>Bacillales</taxon>
        <taxon>Bacillaceae</taxon>
        <taxon>Alteribacter</taxon>
    </lineage>
</organism>
<protein>
    <submittedName>
        <fullName evidence="2">Uncharacterized protein</fullName>
    </submittedName>
</protein>
<name>A0A2W0HG35_9BACI</name>
<feature type="transmembrane region" description="Helical" evidence="1">
    <location>
        <begin position="33"/>
        <end position="53"/>
    </location>
</feature>
<keyword evidence="1" id="KW-0472">Membrane</keyword>
<sequence>MKQYRFEMIFWGICFWMAGTAFFKWLLETDQYAGGKISAVTIVPVYGVTVWIISMKNAGNVLKNVQGKGHPLRRASFSFEAVRLRFRVVRSPFKVVHNILKRFAPEPHLS</sequence>
<comment type="caution">
    <text evidence="2">The sequence shown here is derived from an EMBL/GenBank/DDBJ whole genome shotgun (WGS) entry which is preliminary data.</text>
</comment>
<evidence type="ECO:0000256" key="1">
    <source>
        <dbReference type="SAM" id="Phobius"/>
    </source>
</evidence>
<evidence type="ECO:0000313" key="3">
    <source>
        <dbReference type="Proteomes" id="UP000248066"/>
    </source>
</evidence>
<reference evidence="2 3" key="1">
    <citation type="submission" date="2017-10" db="EMBL/GenBank/DDBJ databases">
        <title>Bacillus sp. nov., a halophilic bacterium isolated from a Yangshapao Lake.</title>
        <authorList>
            <person name="Wang H."/>
        </authorList>
    </citation>
    <scope>NUCLEOTIDE SEQUENCE [LARGE SCALE GENOMIC DNA]</scope>
    <source>
        <strain evidence="2 3">YSP-3</strain>
    </source>
</reference>
<dbReference type="RefSeq" id="WP_110519941.1">
    <property type="nucleotide sequence ID" value="NZ_PDOF01000002.1"/>
</dbReference>
<gene>
    <name evidence="2" type="ORF">CR205_11485</name>
</gene>
<evidence type="ECO:0000313" key="2">
    <source>
        <dbReference type="EMBL" id="PYZ96345.1"/>
    </source>
</evidence>
<keyword evidence="1" id="KW-0812">Transmembrane</keyword>
<feature type="transmembrane region" description="Helical" evidence="1">
    <location>
        <begin position="9"/>
        <end position="27"/>
    </location>
</feature>
<dbReference type="Proteomes" id="UP000248066">
    <property type="component" value="Unassembled WGS sequence"/>
</dbReference>
<dbReference type="OrthoDB" id="9954624at2"/>
<accession>A0A2W0HG35</accession>